<dbReference type="InParanoid" id="A0A3Q7HSD9"/>
<evidence type="ECO:0000313" key="3">
    <source>
        <dbReference type="Proteomes" id="UP000004994"/>
    </source>
</evidence>
<sequence length="267" mass="30485">MKHDMSMIFMIHLCVADDILFLHSSFYSYGNVDFKILKKICEVCGGFGIQEAIITCYECKNVDVHQFQRILCCELLRSCSSRNPKEGSNPYILLSIYTILSTLPQISFSTSFRSVKKDIESIFFFLVFAILATLDKFCRKPHLTTLDSEALVPQTRFCPTHRVFPLRCPSNQLIDSTAKSPNINFWGILSVNHGLRCHIPFCSPDNSLFLIHALFQGHGEPEISNLGSSVRAYKENISSSEDDQQGFLRKHTRAISCKDSRYLQKRH</sequence>
<evidence type="ECO:0000256" key="1">
    <source>
        <dbReference type="SAM" id="SignalP"/>
    </source>
</evidence>
<evidence type="ECO:0000313" key="2">
    <source>
        <dbReference type="EnsemblPlants" id="Solyc06g065755.1.1"/>
    </source>
</evidence>
<keyword evidence="1" id="KW-0732">Signal</keyword>
<protein>
    <submittedName>
        <fullName evidence="2">Uncharacterized protein</fullName>
    </submittedName>
</protein>
<dbReference type="PaxDb" id="4081-Solyc06g065760.1.1"/>
<name>A0A3Q7HSD9_SOLLC</name>
<dbReference type="AlphaFoldDB" id="A0A3Q7HSD9"/>
<organism evidence="2">
    <name type="scientific">Solanum lycopersicum</name>
    <name type="common">Tomato</name>
    <name type="synonym">Lycopersicon esculentum</name>
    <dbReference type="NCBI Taxonomy" id="4081"/>
    <lineage>
        <taxon>Eukaryota</taxon>
        <taxon>Viridiplantae</taxon>
        <taxon>Streptophyta</taxon>
        <taxon>Embryophyta</taxon>
        <taxon>Tracheophyta</taxon>
        <taxon>Spermatophyta</taxon>
        <taxon>Magnoliopsida</taxon>
        <taxon>eudicotyledons</taxon>
        <taxon>Gunneridae</taxon>
        <taxon>Pentapetalae</taxon>
        <taxon>asterids</taxon>
        <taxon>lamiids</taxon>
        <taxon>Solanales</taxon>
        <taxon>Solanaceae</taxon>
        <taxon>Solanoideae</taxon>
        <taxon>Solaneae</taxon>
        <taxon>Solanum</taxon>
        <taxon>Solanum subgen. Lycopersicon</taxon>
    </lineage>
</organism>
<reference evidence="2" key="2">
    <citation type="submission" date="2019-01" db="UniProtKB">
        <authorList>
            <consortium name="EnsemblPlants"/>
        </authorList>
    </citation>
    <scope>IDENTIFICATION</scope>
    <source>
        <strain evidence="2">cv. Heinz 1706</strain>
    </source>
</reference>
<dbReference type="Proteomes" id="UP000004994">
    <property type="component" value="Chromosome 6"/>
</dbReference>
<feature type="signal peptide" evidence="1">
    <location>
        <begin position="1"/>
        <end position="16"/>
    </location>
</feature>
<dbReference type="EnsemblPlants" id="Solyc06g065755.1.1">
    <property type="protein sequence ID" value="Solyc06g065755.1.1"/>
    <property type="gene ID" value="Solyc06g065755.1"/>
</dbReference>
<reference evidence="2" key="1">
    <citation type="journal article" date="2012" name="Nature">
        <title>The tomato genome sequence provides insights into fleshy fruit evolution.</title>
        <authorList>
            <consortium name="Tomato Genome Consortium"/>
        </authorList>
    </citation>
    <scope>NUCLEOTIDE SEQUENCE [LARGE SCALE GENOMIC DNA]</scope>
    <source>
        <strain evidence="2">cv. Heinz 1706</strain>
    </source>
</reference>
<dbReference type="Gramene" id="Solyc06g065755.1.1">
    <property type="protein sequence ID" value="Solyc06g065755.1.1"/>
    <property type="gene ID" value="Solyc06g065755.1"/>
</dbReference>
<accession>A0A3Q7HSD9</accession>
<keyword evidence="3" id="KW-1185">Reference proteome</keyword>
<proteinExistence type="predicted"/>
<feature type="chain" id="PRO_5018539847" evidence="1">
    <location>
        <begin position="17"/>
        <end position="267"/>
    </location>
</feature>